<keyword evidence="1" id="KW-1133">Transmembrane helix</keyword>
<keyword evidence="1" id="KW-0812">Transmembrane</keyword>
<dbReference type="KEGG" id="nbe:Back2_27560"/>
<proteinExistence type="predicted"/>
<dbReference type="Proteomes" id="UP000271573">
    <property type="component" value="Chromosome"/>
</dbReference>
<sequence length="91" mass="10103">MRGAQRGRVGVGQLVYLLGAGSLSGLTAWIIDSAGGSGPFFAVIFGVLMGAFFLWLTWILTVVVILRLRRIPIEVVAGREWVKAERTWWER</sequence>
<gene>
    <name evidence="2" type="ORF">Back2_27560</name>
</gene>
<organism evidence="2 3">
    <name type="scientific">Nocardioides baekrokdamisoli</name>
    <dbReference type="NCBI Taxonomy" id="1804624"/>
    <lineage>
        <taxon>Bacteria</taxon>
        <taxon>Bacillati</taxon>
        <taxon>Actinomycetota</taxon>
        <taxon>Actinomycetes</taxon>
        <taxon>Propionibacteriales</taxon>
        <taxon>Nocardioidaceae</taxon>
        <taxon>Nocardioides</taxon>
    </lineage>
</organism>
<feature type="transmembrane region" description="Helical" evidence="1">
    <location>
        <begin position="12"/>
        <end position="31"/>
    </location>
</feature>
<keyword evidence="1" id="KW-0472">Membrane</keyword>
<accession>A0A3G9J631</accession>
<dbReference type="EMBL" id="AP019307">
    <property type="protein sequence ID" value="BBH18469.1"/>
    <property type="molecule type" value="Genomic_DNA"/>
</dbReference>
<evidence type="ECO:0000313" key="3">
    <source>
        <dbReference type="Proteomes" id="UP000271573"/>
    </source>
</evidence>
<keyword evidence="3" id="KW-1185">Reference proteome</keyword>
<dbReference type="AlphaFoldDB" id="A0A3G9J631"/>
<evidence type="ECO:0000256" key="1">
    <source>
        <dbReference type="SAM" id="Phobius"/>
    </source>
</evidence>
<protein>
    <submittedName>
        <fullName evidence="2">Uncharacterized protein</fullName>
    </submittedName>
</protein>
<dbReference type="RefSeq" id="WP_125569771.1">
    <property type="nucleotide sequence ID" value="NZ_AP019307.1"/>
</dbReference>
<name>A0A3G9J631_9ACTN</name>
<evidence type="ECO:0000313" key="2">
    <source>
        <dbReference type="EMBL" id="BBH18469.1"/>
    </source>
</evidence>
<feature type="transmembrane region" description="Helical" evidence="1">
    <location>
        <begin position="43"/>
        <end position="66"/>
    </location>
</feature>
<reference evidence="2 3" key="1">
    <citation type="submission" date="2018-11" db="EMBL/GenBank/DDBJ databases">
        <title>Complete genome sequence of Nocardioides baekrokdamisoli strain KCTC 39748.</title>
        <authorList>
            <person name="Kang S.W."/>
            <person name="Lee K.C."/>
            <person name="Kim K.K."/>
            <person name="Kim J.S."/>
            <person name="Kim D.S."/>
            <person name="Ko S.H."/>
            <person name="Yang S.H."/>
            <person name="Shin Y.K."/>
            <person name="Lee J.S."/>
        </authorList>
    </citation>
    <scope>NUCLEOTIDE SEQUENCE [LARGE SCALE GENOMIC DNA]</scope>
    <source>
        <strain evidence="2 3">KCTC 39748</strain>
    </source>
</reference>